<dbReference type="InterPro" id="IPR025969">
    <property type="entry name" value="ABA_GPCR_dom"/>
</dbReference>
<comment type="subcellular location">
    <subcellularLocation>
        <location evidence="1">Membrane</location>
        <topology evidence="1">Multi-pass membrane protein</topology>
    </subcellularLocation>
</comment>
<keyword evidence="2 6" id="KW-0812">Transmembrane</keyword>
<dbReference type="Pfam" id="PF12537">
    <property type="entry name" value="GPHR_N"/>
    <property type="match status" value="1"/>
</dbReference>
<comment type="caution">
    <text evidence="9">The sequence shown here is derived from an EMBL/GenBank/DDBJ whole genome shotgun (WGS) entry which is preliminary data.</text>
</comment>
<dbReference type="EMBL" id="CAJJDN010000105">
    <property type="protein sequence ID" value="CAD8114095.1"/>
    <property type="molecule type" value="Genomic_DNA"/>
</dbReference>
<feature type="transmembrane region" description="Helical" evidence="6">
    <location>
        <begin position="23"/>
        <end position="48"/>
    </location>
</feature>
<dbReference type="PANTHER" id="PTHR15948:SF0">
    <property type="entry name" value="GOLGI PH REGULATOR A-RELATED"/>
    <property type="match status" value="1"/>
</dbReference>
<feature type="transmembrane region" description="Helical" evidence="6">
    <location>
        <begin position="454"/>
        <end position="470"/>
    </location>
</feature>
<feature type="transmembrane region" description="Helical" evidence="6">
    <location>
        <begin position="94"/>
        <end position="114"/>
    </location>
</feature>
<feature type="transmembrane region" description="Helical" evidence="6">
    <location>
        <begin position="403"/>
        <end position="423"/>
    </location>
</feature>
<name>A0A8S1QI07_9CILI</name>
<keyword evidence="3 6" id="KW-1133">Transmembrane helix</keyword>
<reference evidence="9" key="1">
    <citation type="submission" date="2021-01" db="EMBL/GenBank/DDBJ databases">
        <authorList>
            <consortium name="Genoscope - CEA"/>
            <person name="William W."/>
        </authorList>
    </citation>
    <scope>NUCLEOTIDE SEQUENCE</scope>
</reference>
<accession>A0A8S1QI07</accession>
<protein>
    <submittedName>
        <fullName evidence="9">Uncharacterized protein</fullName>
    </submittedName>
</protein>
<dbReference type="Proteomes" id="UP000692954">
    <property type="component" value="Unassembled WGS sequence"/>
</dbReference>
<evidence type="ECO:0000256" key="2">
    <source>
        <dbReference type="ARBA" id="ARBA00022692"/>
    </source>
</evidence>
<feature type="transmembrane region" description="Helical" evidence="6">
    <location>
        <begin position="165"/>
        <end position="188"/>
    </location>
</feature>
<dbReference type="AlphaFoldDB" id="A0A8S1QI07"/>
<dbReference type="OrthoDB" id="264392at2759"/>
<evidence type="ECO:0000313" key="9">
    <source>
        <dbReference type="EMBL" id="CAD8114095.1"/>
    </source>
</evidence>
<keyword evidence="5" id="KW-0175">Coiled coil</keyword>
<evidence type="ECO:0000256" key="5">
    <source>
        <dbReference type="SAM" id="Coils"/>
    </source>
</evidence>
<evidence type="ECO:0000256" key="4">
    <source>
        <dbReference type="ARBA" id="ARBA00023136"/>
    </source>
</evidence>
<evidence type="ECO:0000313" key="10">
    <source>
        <dbReference type="Proteomes" id="UP000692954"/>
    </source>
</evidence>
<evidence type="ECO:0000256" key="6">
    <source>
        <dbReference type="SAM" id="Phobius"/>
    </source>
</evidence>
<dbReference type="InterPro" id="IPR022535">
    <property type="entry name" value="Golgi_pH-regulator_cons_dom"/>
</dbReference>
<proteinExistence type="predicted"/>
<gene>
    <name evidence="9" type="ORF">PSON_ATCC_30995.1.T1050023</name>
</gene>
<feature type="domain" description="Golgi pH regulator conserved" evidence="8">
    <location>
        <begin position="161"/>
        <end position="205"/>
    </location>
</feature>
<evidence type="ECO:0000259" key="8">
    <source>
        <dbReference type="Pfam" id="PF12537"/>
    </source>
</evidence>
<organism evidence="9 10">
    <name type="scientific">Paramecium sonneborni</name>
    <dbReference type="NCBI Taxonomy" id="65129"/>
    <lineage>
        <taxon>Eukaryota</taxon>
        <taxon>Sar</taxon>
        <taxon>Alveolata</taxon>
        <taxon>Ciliophora</taxon>
        <taxon>Intramacronucleata</taxon>
        <taxon>Oligohymenophorea</taxon>
        <taxon>Peniculida</taxon>
        <taxon>Parameciidae</taxon>
        <taxon>Paramecium</taxon>
    </lineage>
</organism>
<dbReference type="GO" id="GO:0016020">
    <property type="term" value="C:membrane"/>
    <property type="evidence" value="ECO:0007669"/>
    <property type="project" value="UniProtKB-SubCell"/>
</dbReference>
<dbReference type="InterPro" id="IPR015672">
    <property type="entry name" value="GPHR/GTG"/>
</dbReference>
<feature type="transmembrane region" description="Helical" evidence="6">
    <location>
        <begin position="306"/>
        <end position="327"/>
    </location>
</feature>
<feature type="coiled-coil region" evidence="5">
    <location>
        <begin position="254"/>
        <end position="281"/>
    </location>
</feature>
<evidence type="ECO:0000256" key="1">
    <source>
        <dbReference type="ARBA" id="ARBA00004141"/>
    </source>
</evidence>
<feature type="domain" description="Abscisic acid G-protein coupled receptor-like" evidence="7">
    <location>
        <begin position="294"/>
        <end position="470"/>
    </location>
</feature>
<sequence>MLIDQNTWHGFINLFDQPNMESWLGWIIYIFCLIAAMILGHWLLTQFIVPDYDIHSKFTIFLFCLTFSLSTMALGMFIFEIFKIGQSQTRPKLWSFTLISDVLLLLYLLPNLSFYFIFHRIGFGKLSILIIWLSALTILITLYLFDKLPITNVQLNLPSQIDFITKIGTFMIGILSGFGAVYCPWAYFQMISLDINKVKQGKKQIISNIYFILAEIEKSVVKLVMINEEYRNKKNGQIQSSFFWARIQNWFKKKPRESQERKDLKEELRQLKVIHNQLYDHFKDYIDEEIRYYQSKSLYGKFLKRLAWIVLIYCIYKMIMSTINAIWGRKKSIDPISRILKVILPFFGFELDQITYETLAMYGTFIFMGYLMFSNVRSFSLNLVNIFNTFMGMAVLSKLPYEIMVLFIAEVFGVYLLSTVILLQTSLPDSFISNLKEYSQGIEILSHYENIDKLFLLSGLISTIIIYINYRRRKYKLENFEKSDLKLRD</sequence>
<feature type="transmembrane region" description="Helical" evidence="6">
    <location>
        <begin position="126"/>
        <end position="145"/>
    </location>
</feature>
<feature type="transmembrane region" description="Helical" evidence="6">
    <location>
        <begin position="60"/>
        <end position="82"/>
    </location>
</feature>
<keyword evidence="10" id="KW-1185">Reference proteome</keyword>
<dbReference type="Pfam" id="PF12430">
    <property type="entry name" value="ABA_GPCR"/>
    <property type="match status" value="1"/>
</dbReference>
<evidence type="ECO:0000259" key="7">
    <source>
        <dbReference type="Pfam" id="PF12430"/>
    </source>
</evidence>
<keyword evidence="4 6" id="KW-0472">Membrane</keyword>
<dbReference type="PANTHER" id="PTHR15948">
    <property type="entry name" value="G-PROTEIN COUPLED RECEPTOR 89-RELATED"/>
    <property type="match status" value="1"/>
</dbReference>
<evidence type="ECO:0000256" key="3">
    <source>
        <dbReference type="ARBA" id="ARBA00022989"/>
    </source>
</evidence>
<feature type="transmembrane region" description="Helical" evidence="6">
    <location>
        <begin position="354"/>
        <end position="373"/>
    </location>
</feature>